<feature type="domain" description="VQ" evidence="2">
    <location>
        <begin position="70"/>
        <end position="94"/>
    </location>
</feature>
<dbReference type="EMBL" id="CACRZD030000011">
    <property type="protein sequence ID" value="CAA6668465.1"/>
    <property type="molecule type" value="Genomic_DNA"/>
</dbReference>
<dbReference type="GO" id="GO:0005634">
    <property type="term" value="C:nucleus"/>
    <property type="evidence" value="ECO:0007669"/>
    <property type="project" value="TreeGrafter"/>
</dbReference>
<reference evidence="3 4" key="1">
    <citation type="submission" date="2019-12" db="EMBL/GenBank/DDBJ databases">
        <authorList>
            <person name="Scholz U."/>
            <person name="Mascher M."/>
            <person name="Fiebig A."/>
        </authorList>
    </citation>
    <scope>NUCLEOTIDE SEQUENCE</scope>
</reference>
<dbReference type="PANTHER" id="PTHR33143:SF6">
    <property type="entry name" value="OS08G0102900 PROTEIN"/>
    <property type="match status" value="1"/>
</dbReference>
<feature type="compositionally biased region" description="Pro residues" evidence="1">
    <location>
        <begin position="43"/>
        <end position="60"/>
    </location>
</feature>
<dbReference type="PANTHER" id="PTHR33143">
    <property type="entry name" value="F16F4.1 PROTEIN-RELATED"/>
    <property type="match status" value="1"/>
</dbReference>
<gene>
    <name evidence="3" type="ORF">SI7747_11014859</name>
</gene>
<evidence type="ECO:0000256" key="1">
    <source>
        <dbReference type="SAM" id="MobiDB-lite"/>
    </source>
</evidence>
<dbReference type="Pfam" id="PF05678">
    <property type="entry name" value="VQ"/>
    <property type="match status" value="1"/>
</dbReference>
<proteinExistence type="predicted"/>
<evidence type="ECO:0000313" key="4">
    <source>
        <dbReference type="Proteomes" id="UP001189122"/>
    </source>
</evidence>
<feature type="region of interest" description="Disordered" evidence="1">
    <location>
        <begin position="39"/>
        <end position="60"/>
    </location>
</feature>
<evidence type="ECO:0000313" key="3">
    <source>
        <dbReference type="EMBL" id="CAA2629221.1"/>
    </source>
</evidence>
<sequence>MKVSPELKAAPTTREVNLKGPRPSHLKVSKDFHKIKKAACAAPAPPAASQPSHPPAAPPPPREPVIIYAVSPKVFYAEPGDFMTLVQRLTGPSPSAPAVPEATAAAEERRWAPSGGVAGEVFNLLDIFREEAAEGSFPGILSPLPTALPSIATGFFSWPAEEPTSPASFLSLKPTPPSLSLSTGAFWDAFGRL</sequence>
<evidence type="ECO:0000259" key="2">
    <source>
        <dbReference type="Pfam" id="PF05678"/>
    </source>
</evidence>
<protein>
    <recommendedName>
        <fullName evidence="2">VQ domain-containing protein</fullName>
    </recommendedName>
</protein>
<dbReference type="AlphaFoldDB" id="A0A7I8JFG0"/>
<dbReference type="EMBL" id="LR743598">
    <property type="protein sequence ID" value="CAA2629221.1"/>
    <property type="molecule type" value="Genomic_DNA"/>
</dbReference>
<dbReference type="InterPro" id="IPR008889">
    <property type="entry name" value="VQ"/>
</dbReference>
<organism evidence="3">
    <name type="scientific">Spirodela intermedia</name>
    <name type="common">Intermediate duckweed</name>
    <dbReference type="NCBI Taxonomy" id="51605"/>
    <lineage>
        <taxon>Eukaryota</taxon>
        <taxon>Viridiplantae</taxon>
        <taxon>Streptophyta</taxon>
        <taxon>Embryophyta</taxon>
        <taxon>Tracheophyta</taxon>
        <taxon>Spermatophyta</taxon>
        <taxon>Magnoliopsida</taxon>
        <taxon>Liliopsida</taxon>
        <taxon>Araceae</taxon>
        <taxon>Lemnoideae</taxon>
        <taxon>Spirodela</taxon>
    </lineage>
</organism>
<keyword evidence="4" id="KW-1185">Reference proteome</keyword>
<name>A0A7I8JFG0_SPIIN</name>
<feature type="region of interest" description="Disordered" evidence="1">
    <location>
        <begin position="1"/>
        <end position="25"/>
    </location>
</feature>
<accession>A0A7I8JFG0</accession>
<dbReference type="Proteomes" id="UP001189122">
    <property type="component" value="Unassembled WGS sequence"/>
</dbReference>
<dbReference type="InterPro" id="IPR039607">
    <property type="entry name" value="VQ_8/17/18/20/21/25"/>
</dbReference>